<keyword evidence="1" id="KW-0812">Transmembrane</keyword>
<evidence type="ECO:0000313" key="3">
    <source>
        <dbReference type="Proteomes" id="UP000606786"/>
    </source>
</evidence>
<dbReference type="AlphaFoldDB" id="A0A811UK59"/>
<gene>
    <name evidence="2" type="ORF">CCAP1982_LOCUS8115</name>
</gene>
<evidence type="ECO:0000256" key="1">
    <source>
        <dbReference type="SAM" id="Phobius"/>
    </source>
</evidence>
<accession>A0A811UK59</accession>
<organism evidence="2 3">
    <name type="scientific">Ceratitis capitata</name>
    <name type="common">Mediterranean fruit fly</name>
    <name type="synonym">Tephritis capitata</name>
    <dbReference type="NCBI Taxonomy" id="7213"/>
    <lineage>
        <taxon>Eukaryota</taxon>
        <taxon>Metazoa</taxon>
        <taxon>Ecdysozoa</taxon>
        <taxon>Arthropoda</taxon>
        <taxon>Hexapoda</taxon>
        <taxon>Insecta</taxon>
        <taxon>Pterygota</taxon>
        <taxon>Neoptera</taxon>
        <taxon>Endopterygota</taxon>
        <taxon>Diptera</taxon>
        <taxon>Brachycera</taxon>
        <taxon>Muscomorpha</taxon>
        <taxon>Tephritoidea</taxon>
        <taxon>Tephritidae</taxon>
        <taxon>Ceratitis</taxon>
        <taxon>Ceratitis</taxon>
    </lineage>
</organism>
<name>A0A811UK59_CERCA</name>
<dbReference type="EMBL" id="CAJHJT010000012">
    <property type="protein sequence ID" value="CAD6999592.1"/>
    <property type="molecule type" value="Genomic_DNA"/>
</dbReference>
<dbReference type="Proteomes" id="UP000606786">
    <property type="component" value="Unassembled WGS sequence"/>
</dbReference>
<keyword evidence="3" id="KW-1185">Reference proteome</keyword>
<evidence type="ECO:0000313" key="2">
    <source>
        <dbReference type="EMBL" id="CAD6999592.1"/>
    </source>
</evidence>
<protein>
    <submittedName>
        <fullName evidence="2">(Mediterranean fruit fly) hypothetical protein</fullName>
    </submittedName>
</protein>
<feature type="transmembrane region" description="Helical" evidence="1">
    <location>
        <begin position="46"/>
        <end position="70"/>
    </location>
</feature>
<keyword evidence="1" id="KW-0472">Membrane</keyword>
<reference evidence="2" key="1">
    <citation type="submission" date="2020-11" db="EMBL/GenBank/DDBJ databases">
        <authorList>
            <person name="Whitehead M."/>
        </authorList>
    </citation>
    <scope>NUCLEOTIDE SEQUENCE</scope>
    <source>
        <strain evidence="2">EGII</strain>
    </source>
</reference>
<proteinExistence type="predicted"/>
<sequence>MQTYICMYIQKYIVTSEPNTSTYTKLPSLANNNHFARALQKFAHTYIFICPHMYVTLLAHAFPFALVVMITNSPQLNTTFHHRSRVCLPLKVIFSHLRNSQMTSKSNASKFLQTKNP</sequence>
<comment type="caution">
    <text evidence="2">The sequence shown here is derived from an EMBL/GenBank/DDBJ whole genome shotgun (WGS) entry which is preliminary data.</text>
</comment>
<keyword evidence="1" id="KW-1133">Transmembrane helix</keyword>